<accession>A0A432YSB5</accession>
<keyword evidence="1" id="KW-0997">Cell inner membrane</keyword>
<dbReference type="Pfam" id="PF04304">
    <property type="entry name" value="DUF454"/>
    <property type="match status" value="1"/>
</dbReference>
<gene>
    <name evidence="3" type="ORF">CWI73_07460</name>
</gene>
<dbReference type="PANTHER" id="PTHR35813:SF1">
    <property type="entry name" value="INNER MEMBRANE PROTEIN YBAN"/>
    <property type="match status" value="1"/>
</dbReference>
<evidence type="ECO:0000313" key="3">
    <source>
        <dbReference type="EMBL" id="RUO64520.1"/>
    </source>
</evidence>
<keyword evidence="2" id="KW-1133">Transmembrane helix</keyword>
<sequence>MTRELFIKILWRSLAAFFVLLGLIGIALPVMPTVPFLIAALWAASKGWPRLESWLINHPKYGPDIQVWREYRVIKRRSKVYALIMMACGYIVLWLFIPQVASWLKVTVGLILLTVGSWLASRPESPPKTKTDSP</sequence>
<name>A0A432YSB5_9GAMM</name>
<evidence type="ECO:0000256" key="2">
    <source>
        <dbReference type="SAM" id="Phobius"/>
    </source>
</evidence>
<dbReference type="InterPro" id="IPR007401">
    <property type="entry name" value="DUF454"/>
</dbReference>
<dbReference type="AlphaFoldDB" id="A0A432YSB5"/>
<keyword evidence="1 2" id="KW-0472">Membrane</keyword>
<feature type="transmembrane region" description="Helical" evidence="2">
    <location>
        <begin position="15"/>
        <end position="44"/>
    </location>
</feature>
<dbReference type="PANTHER" id="PTHR35813">
    <property type="entry name" value="INNER MEMBRANE PROTEIN YBAN"/>
    <property type="match status" value="1"/>
</dbReference>
<protein>
    <recommendedName>
        <fullName evidence="1">Inner membrane protein</fullName>
    </recommendedName>
</protein>
<proteinExistence type="predicted"/>
<evidence type="ECO:0000313" key="4">
    <source>
        <dbReference type="Proteomes" id="UP000288361"/>
    </source>
</evidence>
<dbReference type="PIRSF" id="PIRSF016789">
    <property type="entry name" value="DUF454"/>
    <property type="match status" value="1"/>
</dbReference>
<reference evidence="3 4" key="1">
    <citation type="journal article" date="2011" name="Front. Microbiol.">
        <title>Genomic signatures of strain selection and enhancement in Bacillus atrophaeus var. globigii, a historical biowarfare simulant.</title>
        <authorList>
            <person name="Gibbons H.S."/>
            <person name="Broomall S.M."/>
            <person name="McNew L.A."/>
            <person name="Daligault H."/>
            <person name="Chapman C."/>
            <person name="Bruce D."/>
            <person name="Karavis M."/>
            <person name="Krepps M."/>
            <person name="McGregor P.A."/>
            <person name="Hong C."/>
            <person name="Park K.H."/>
            <person name="Akmal A."/>
            <person name="Feldman A."/>
            <person name="Lin J.S."/>
            <person name="Chang W.E."/>
            <person name="Higgs B.W."/>
            <person name="Demirev P."/>
            <person name="Lindquist J."/>
            <person name="Liem A."/>
            <person name="Fochler E."/>
            <person name="Read T.D."/>
            <person name="Tapia R."/>
            <person name="Johnson S."/>
            <person name="Bishop-Lilly K.A."/>
            <person name="Detter C."/>
            <person name="Han C."/>
            <person name="Sozhamannan S."/>
            <person name="Rosenzweig C.N."/>
            <person name="Skowronski E.W."/>
        </authorList>
    </citation>
    <scope>NUCLEOTIDE SEQUENCE [LARGE SCALE GENOMIC DNA]</scope>
    <source>
        <strain evidence="3 4">TPS4-2</strain>
    </source>
</reference>
<evidence type="ECO:0000256" key="1">
    <source>
        <dbReference type="PIRNR" id="PIRNR016789"/>
    </source>
</evidence>
<keyword evidence="2" id="KW-0812">Transmembrane</keyword>
<dbReference type="Proteomes" id="UP000288361">
    <property type="component" value="Unassembled WGS sequence"/>
</dbReference>
<dbReference type="RefSeq" id="WP_126752194.1">
    <property type="nucleotide sequence ID" value="NZ_JBHUMT010000001.1"/>
</dbReference>
<feature type="transmembrane region" description="Helical" evidence="2">
    <location>
        <begin position="80"/>
        <end position="97"/>
    </location>
</feature>
<comment type="caution">
    <text evidence="3">The sequence shown here is derived from an EMBL/GenBank/DDBJ whole genome shotgun (WGS) entry which is preliminary data.</text>
</comment>
<dbReference type="GO" id="GO:0005886">
    <property type="term" value="C:plasma membrane"/>
    <property type="evidence" value="ECO:0007669"/>
    <property type="project" value="UniProtKB-SubCell"/>
</dbReference>
<organism evidence="3 4">
    <name type="scientific">Idiomarina piscisalsi</name>
    <dbReference type="NCBI Taxonomy" id="1096243"/>
    <lineage>
        <taxon>Bacteria</taxon>
        <taxon>Pseudomonadati</taxon>
        <taxon>Pseudomonadota</taxon>
        <taxon>Gammaproteobacteria</taxon>
        <taxon>Alteromonadales</taxon>
        <taxon>Idiomarinaceae</taxon>
        <taxon>Idiomarina</taxon>
    </lineage>
</organism>
<comment type="subcellular location">
    <subcellularLocation>
        <location evidence="1">Cell inner membrane</location>
        <topology evidence="1">Multi-pass membrane protein</topology>
    </subcellularLocation>
</comment>
<keyword evidence="1" id="KW-1003">Cell membrane</keyword>
<dbReference type="EMBL" id="PIQA01000004">
    <property type="protein sequence ID" value="RUO64520.1"/>
    <property type="molecule type" value="Genomic_DNA"/>
</dbReference>